<dbReference type="SMART" id="SM00184">
    <property type="entry name" value="RING"/>
    <property type="match status" value="1"/>
</dbReference>
<proteinExistence type="predicted"/>
<dbReference type="PANTHER" id="PTHR46913">
    <property type="entry name" value="RING-H2 FINGER PROTEIN ATL16"/>
    <property type="match status" value="1"/>
</dbReference>
<dbReference type="Proteomes" id="UP001141806">
    <property type="component" value="Unassembled WGS sequence"/>
</dbReference>
<evidence type="ECO:0000256" key="12">
    <source>
        <dbReference type="ARBA" id="ARBA00023136"/>
    </source>
</evidence>
<dbReference type="InterPro" id="IPR013083">
    <property type="entry name" value="Znf_RING/FYVE/PHD"/>
</dbReference>
<keyword evidence="11 14" id="KW-1133">Transmembrane helix</keyword>
<evidence type="ECO:0000256" key="8">
    <source>
        <dbReference type="ARBA" id="ARBA00022771"/>
    </source>
</evidence>
<dbReference type="EC" id="2.3.2.27" evidence="4"/>
<evidence type="ECO:0000256" key="1">
    <source>
        <dbReference type="ARBA" id="ARBA00000900"/>
    </source>
</evidence>
<evidence type="ECO:0000256" key="13">
    <source>
        <dbReference type="PROSITE-ProRule" id="PRU00175"/>
    </source>
</evidence>
<dbReference type="EMBL" id="JAMYWD010000005">
    <property type="protein sequence ID" value="KAJ4970820.1"/>
    <property type="molecule type" value="Genomic_DNA"/>
</dbReference>
<evidence type="ECO:0000256" key="11">
    <source>
        <dbReference type="ARBA" id="ARBA00022989"/>
    </source>
</evidence>
<evidence type="ECO:0000256" key="6">
    <source>
        <dbReference type="ARBA" id="ARBA00022692"/>
    </source>
</evidence>
<evidence type="ECO:0000256" key="7">
    <source>
        <dbReference type="ARBA" id="ARBA00022723"/>
    </source>
</evidence>
<comment type="subcellular location">
    <subcellularLocation>
        <location evidence="2">Membrane</location>
        <topology evidence="2">Single-pass membrane protein</topology>
    </subcellularLocation>
</comment>
<evidence type="ECO:0000256" key="14">
    <source>
        <dbReference type="SAM" id="Phobius"/>
    </source>
</evidence>
<comment type="caution">
    <text evidence="16">The sequence shown here is derived from an EMBL/GenBank/DDBJ whole genome shotgun (WGS) entry which is preliminary data.</text>
</comment>
<gene>
    <name evidence="16" type="ORF">NE237_003919</name>
</gene>
<keyword evidence="7" id="KW-0479">Metal-binding</keyword>
<evidence type="ECO:0000256" key="4">
    <source>
        <dbReference type="ARBA" id="ARBA00012483"/>
    </source>
</evidence>
<dbReference type="AlphaFoldDB" id="A0A9Q0KHZ5"/>
<dbReference type="SUPFAM" id="SSF57850">
    <property type="entry name" value="RING/U-box"/>
    <property type="match status" value="1"/>
</dbReference>
<keyword evidence="6 14" id="KW-0812">Transmembrane</keyword>
<keyword evidence="9" id="KW-0833">Ubl conjugation pathway</keyword>
<comment type="pathway">
    <text evidence="3">Protein modification; protein ubiquitination.</text>
</comment>
<dbReference type="OrthoDB" id="8062037at2759"/>
<reference evidence="16" key="1">
    <citation type="journal article" date="2023" name="Plant J.">
        <title>The genome of the king protea, Protea cynaroides.</title>
        <authorList>
            <person name="Chang J."/>
            <person name="Duong T.A."/>
            <person name="Schoeman C."/>
            <person name="Ma X."/>
            <person name="Roodt D."/>
            <person name="Barker N."/>
            <person name="Li Z."/>
            <person name="Van de Peer Y."/>
            <person name="Mizrachi E."/>
        </authorList>
    </citation>
    <scope>NUCLEOTIDE SEQUENCE</scope>
    <source>
        <tissue evidence="16">Young leaves</tissue>
    </source>
</reference>
<evidence type="ECO:0000256" key="3">
    <source>
        <dbReference type="ARBA" id="ARBA00004906"/>
    </source>
</evidence>
<dbReference type="GO" id="GO:0008270">
    <property type="term" value="F:zinc ion binding"/>
    <property type="evidence" value="ECO:0007669"/>
    <property type="project" value="UniProtKB-KW"/>
</dbReference>
<keyword evidence="8 13" id="KW-0863">Zinc-finger</keyword>
<accession>A0A9Q0KHZ5</accession>
<dbReference type="GO" id="GO:0016020">
    <property type="term" value="C:membrane"/>
    <property type="evidence" value="ECO:0007669"/>
    <property type="project" value="UniProtKB-SubCell"/>
</dbReference>
<evidence type="ECO:0000313" key="17">
    <source>
        <dbReference type="Proteomes" id="UP001141806"/>
    </source>
</evidence>
<dbReference type="InterPro" id="IPR001841">
    <property type="entry name" value="Znf_RING"/>
</dbReference>
<dbReference type="PROSITE" id="PS50089">
    <property type="entry name" value="ZF_RING_2"/>
    <property type="match status" value="1"/>
</dbReference>
<keyword evidence="10" id="KW-0862">Zinc</keyword>
<keyword evidence="17" id="KW-1185">Reference proteome</keyword>
<protein>
    <recommendedName>
        <fullName evidence="4">RING-type E3 ubiquitin transferase</fullName>
        <ecNumber evidence="4">2.3.2.27</ecNumber>
    </recommendedName>
</protein>
<evidence type="ECO:0000256" key="2">
    <source>
        <dbReference type="ARBA" id="ARBA00004167"/>
    </source>
</evidence>
<name>A0A9Q0KHZ5_9MAGN</name>
<feature type="domain" description="RING-type" evidence="15">
    <location>
        <begin position="99"/>
        <end position="141"/>
    </location>
</feature>
<dbReference type="GO" id="GO:0016567">
    <property type="term" value="P:protein ubiquitination"/>
    <property type="evidence" value="ECO:0007669"/>
    <property type="project" value="InterPro"/>
</dbReference>
<dbReference type="GO" id="GO:0061630">
    <property type="term" value="F:ubiquitin protein ligase activity"/>
    <property type="evidence" value="ECO:0007669"/>
    <property type="project" value="UniProtKB-EC"/>
</dbReference>
<dbReference type="Pfam" id="PF13639">
    <property type="entry name" value="zf-RING_2"/>
    <property type="match status" value="1"/>
</dbReference>
<feature type="transmembrane region" description="Helical" evidence="14">
    <location>
        <begin position="20"/>
        <end position="39"/>
    </location>
</feature>
<evidence type="ECO:0000313" key="16">
    <source>
        <dbReference type="EMBL" id="KAJ4970820.1"/>
    </source>
</evidence>
<dbReference type="Gene3D" id="3.30.40.10">
    <property type="entry name" value="Zinc/RING finger domain, C3HC4 (zinc finger)"/>
    <property type="match status" value="1"/>
</dbReference>
<sequence length="228" mass="25138">MESAAKQQEQQSQLQFTPLMISVIGIMSTALALVLYHYILTRYCLRHRRGAISRLQQQPQEEAMAGVDDKVLHTIPVLAYSSNHQGGNGWLFRSDQSECVVCLGELQEGDMVRLLPNCRHAFHLLCIDHWFLAHSTCPLCRSLAVGGDHVLYFADPSSSLSSSVPPIAGIEDGHGAFHRGTDANDLIVPDATTKPRSNGLLPQCLCHSERSKPPLLPIPLKRSLPLDL</sequence>
<keyword evidence="12 14" id="KW-0472">Membrane</keyword>
<organism evidence="16 17">
    <name type="scientific">Protea cynaroides</name>
    <dbReference type="NCBI Taxonomy" id="273540"/>
    <lineage>
        <taxon>Eukaryota</taxon>
        <taxon>Viridiplantae</taxon>
        <taxon>Streptophyta</taxon>
        <taxon>Embryophyta</taxon>
        <taxon>Tracheophyta</taxon>
        <taxon>Spermatophyta</taxon>
        <taxon>Magnoliopsida</taxon>
        <taxon>Proteales</taxon>
        <taxon>Proteaceae</taxon>
        <taxon>Protea</taxon>
    </lineage>
</organism>
<evidence type="ECO:0000259" key="15">
    <source>
        <dbReference type="PROSITE" id="PS50089"/>
    </source>
</evidence>
<comment type="catalytic activity">
    <reaction evidence="1">
        <text>S-ubiquitinyl-[E2 ubiquitin-conjugating enzyme]-L-cysteine + [acceptor protein]-L-lysine = [E2 ubiquitin-conjugating enzyme]-L-cysteine + N(6)-ubiquitinyl-[acceptor protein]-L-lysine.</text>
        <dbReference type="EC" id="2.3.2.27"/>
    </reaction>
</comment>
<evidence type="ECO:0000256" key="10">
    <source>
        <dbReference type="ARBA" id="ARBA00022833"/>
    </source>
</evidence>
<keyword evidence="5" id="KW-0808">Transferase</keyword>
<dbReference type="InterPro" id="IPR044600">
    <property type="entry name" value="ATL1/ATL16-like"/>
</dbReference>
<evidence type="ECO:0000256" key="9">
    <source>
        <dbReference type="ARBA" id="ARBA00022786"/>
    </source>
</evidence>
<dbReference type="CDD" id="cd16461">
    <property type="entry name" value="RING-H2_EL5-like"/>
    <property type="match status" value="1"/>
</dbReference>
<dbReference type="PANTHER" id="PTHR46913:SF1">
    <property type="entry name" value="RING-H2 FINGER PROTEIN ATL16"/>
    <property type="match status" value="1"/>
</dbReference>
<evidence type="ECO:0000256" key="5">
    <source>
        <dbReference type="ARBA" id="ARBA00022679"/>
    </source>
</evidence>